<sequence length="113" mass="13175">MQFPYCEVLFSLMGAQRINYRLNYHRYNCADRVSLVDSTETRVQEGGKLTEFDRWGVGVFLGCCVLSPVSSLAAHFDRRESSSFRIQCENSDVLRFRFLSFAEFLIRFLCHNV</sequence>
<keyword evidence="2" id="KW-1185">Reference proteome</keyword>
<protein>
    <submittedName>
        <fullName evidence="1">Uncharacterized protein</fullName>
    </submittedName>
</protein>
<name>A0A8T0ISS5_CERPU</name>
<evidence type="ECO:0000313" key="1">
    <source>
        <dbReference type="EMBL" id="KAG0585821.1"/>
    </source>
</evidence>
<reference evidence="1" key="1">
    <citation type="submission" date="2020-06" db="EMBL/GenBank/DDBJ databases">
        <title>WGS assembly of Ceratodon purpureus strain R40.</title>
        <authorList>
            <person name="Carey S.B."/>
            <person name="Jenkins J."/>
            <person name="Shu S."/>
            <person name="Lovell J.T."/>
            <person name="Sreedasyam A."/>
            <person name="Maumus F."/>
            <person name="Tiley G.P."/>
            <person name="Fernandez-Pozo N."/>
            <person name="Barry K."/>
            <person name="Chen C."/>
            <person name="Wang M."/>
            <person name="Lipzen A."/>
            <person name="Daum C."/>
            <person name="Saski C.A."/>
            <person name="Payton A.C."/>
            <person name="Mcbreen J.C."/>
            <person name="Conrad R.E."/>
            <person name="Kollar L.M."/>
            <person name="Olsson S."/>
            <person name="Huttunen S."/>
            <person name="Landis J.B."/>
            <person name="Wickett N.J."/>
            <person name="Johnson M.G."/>
            <person name="Rensing S.A."/>
            <person name="Grimwood J."/>
            <person name="Schmutz J."/>
            <person name="Mcdaniel S.F."/>
        </authorList>
    </citation>
    <scope>NUCLEOTIDE SEQUENCE</scope>
    <source>
        <strain evidence="1">R40</strain>
    </source>
</reference>
<dbReference type="AlphaFoldDB" id="A0A8T0ISS5"/>
<comment type="caution">
    <text evidence="1">The sequence shown here is derived from an EMBL/GenBank/DDBJ whole genome shotgun (WGS) entry which is preliminary data.</text>
</comment>
<accession>A0A8T0ISS5</accession>
<organism evidence="1 2">
    <name type="scientific">Ceratodon purpureus</name>
    <name type="common">Fire moss</name>
    <name type="synonym">Dicranum purpureum</name>
    <dbReference type="NCBI Taxonomy" id="3225"/>
    <lineage>
        <taxon>Eukaryota</taxon>
        <taxon>Viridiplantae</taxon>
        <taxon>Streptophyta</taxon>
        <taxon>Embryophyta</taxon>
        <taxon>Bryophyta</taxon>
        <taxon>Bryophytina</taxon>
        <taxon>Bryopsida</taxon>
        <taxon>Dicranidae</taxon>
        <taxon>Pseudoditrichales</taxon>
        <taxon>Ditrichaceae</taxon>
        <taxon>Ceratodon</taxon>
    </lineage>
</organism>
<proteinExistence type="predicted"/>
<dbReference type="EMBL" id="CM026422">
    <property type="protein sequence ID" value="KAG0585821.1"/>
    <property type="molecule type" value="Genomic_DNA"/>
</dbReference>
<dbReference type="Proteomes" id="UP000822688">
    <property type="component" value="Chromosome 2"/>
</dbReference>
<gene>
    <name evidence="1" type="ORF">KC19_2G042100</name>
</gene>
<evidence type="ECO:0000313" key="2">
    <source>
        <dbReference type="Proteomes" id="UP000822688"/>
    </source>
</evidence>